<evidence type="ECO:0000313" key="1">
    <source>
        <dbReference type="EMBL" id="TDE08537.1"/>
    </source>
</evidence>
<keyword evidence="2" id="KW-1185">Reference proteome</keyword>
<dbReference type="Proteomes" id="UP000294850">
    <property type="component" value="Unassembled WGS sequence"/>
</dbReference>
<evidence type="ECO:0000313" key="2">
    <source>
        <dbReference type="Proteomes" id="UP000294850"/>
    </source>
</evidence>
<proteinExistence type="predicted"/>
<name>A0A4R5D7C0_9BACT</name>
<dbReference type="RefSeq" id="WP_131962778.1">
    <property type="nucleotide sequence ID" value="NZ_SMFL01000025.1"/>
</dbReference>
<gene>
    <name evidence="1" type="ORF">E0F88_32420</name>
</gene>
<dbReference type="EMBL" id="SMFL01000025">
    <property type="protein sequence ID" value="TDE08537.1"/>
    <property type="molecule type" value="Genomic_DNA"/>
</dbReference>
<reference evidence="1 2" key="1">
    <citation type="submission" date="2019-03" db="EMBL/GenBank/DDBJ databases">
        <title>Dyadobacter AR-3-6 sp. nov., isolated from arctic soil.</title>
        <authorList>
            <person name="Chaudhary D.K."/>
        </authorList>
    </citation>
    <scope>NUCLEOTIDE SEQUENCE [LARGE SCALE GENOMIC DNA]</scope>
    <source>
        <strain evidence="1 2">AR-3-6</strain>
    </source>
</reference>
<comment type="caution">
    <text evidence="1">The sequence shown here is derived from an EMBL/GenBank/DDBJ whole genome shotgun (WGS) entry which is preliminary data.</text>
</comment>
<sequence>MKYIHEMRIFKYLPPDRIDVILNQNIRFTQPHYLNDTFEAIPYLSGIDTAKKIDDLFDKEIPKIINGQDILNNFSIQLQEVVKANPEIDPNAIIDIIKTVEPDKLLSTLVKPFLKSMNLQPANDDLVEKFREGFQNKLGILSLTQRKDNLLMWAHYAQGDTGFVIEFNHSGDLLKNRKSSIACLNEISQVRYREERPEIYLFKTLTPNQEWIEALAADVFLTKGLSWEYEQELRVVKGLQECSCVNESLGIFLYHFDAAEISNIYMGMKIGSATEERIKGILSDSRYGHVGLFKAFQSSKEYRIDFRKLI</sequence>
<dbReference type="InterPro" id="IPR021352">
    <property type="entry name" value="DUF2971"/>
</dbReference>
<dbReference type="AlphaFoldDB" id="A0A4R5D7C0"/>
<organism evidence="1 2">
    <name type="scientific">Dyadobacter psychrotolerans</name>
    <dbReference type="NCBI Taxonomy" id="2541721"/>
    <lineage>
        <taxon>Bacteria</taxon>
        <taxon>Pseudomonadati</taxon>
        <taxon>Bacteroidota</taxon>
        <taxon>Cytophagia</taxon>
        <taxon>Cytophagales</taxon>
        <taxon>Spirosomataceae</taxon>
        <taxon>Dyadobacter</taxon>
    </lineage>
</organism>
<accession>A0A4R5D7C0</accession>
<dbReference type="Pfam" id="PF11185">
    <property type="entry name" value="DUF2971"/>
    <property type="match status" value="1"/>
</dbReference>
<dbReference type="OrthoDB" id="190848at2"/>
<protein>
    <submittedName>
        <fullName evidence="1">DUF2971 domain-containing protein</fullName>
    </submittedName>
</protein>